<sequence length="396" mass="45577">PISTVRVLTAAQASVIPHRSLRCLLAMSYFHSSYTFSIEGSTRTFHHRWRMAGRVYECDACGTTCDVRAAYSQHWSSVGRTHCSAEQRTQLKTIEEQRINNFILCNERNRSTNEFLLDAGIQAIPQLLRLLFHDAARLHFRLSFYVRALNETDFLFCSSELAIEHHLDISETVDVLFLMLLEKIEAYMYACYPTRAAEYSVKRIKIYVRRELNRTESVSTRNAPTKCILPLQYRVKHATAAPSAQAVSASVVADANLYCFRICARTQELYVVPYQLGKCPSNACDSEVQRAQQTWDRIGCGAHYIQLESIDGAQQQLLEISNITRFLRTDEEDHVHTCVQCKANFTQRTKFQLHKALDCGRGFEVLQLDSDNLEIYEHCLQMRCDNYKWPLFGIIE</sequence>
<reference evidence="1" key="1">
    <citation type="submission" date="2015-06" db="EMBL/GenBank/DDBJ databases">
        <authorList>
            <person name="Hoefler B.C."/>
            <person name="Straight P.D."/>
        </authorList>
    </citation>
    <scope>NUCLEOTIDE SEQUENCE</scope>
</reference>
<accession>A0A0K8V337</accession>
<gene>
    <name evidence="1" type="primary">term</name>
    <name evidence="1" type="ORF">c0_g1_i1</name>
</gene>
<dbReference type="OrthoDB" id="7974539at2759"/>
<evidence type="ECO:0000313" key="1">
    <source>
        <dbReference type="EMBL" id="JAI33246.1"/>
    </source>
</evidence>
<proteinExistence type="predicted"/>
<protein>
    <submittedName>
        <fullName evidence="1">Protein terminus</fullName>
    </submittedName>
</protein>
<organism evidence="1">
    <name type="scientific">Bactrocera latifrons</name>
    <name type="common">Malaysian fruit fly</name>
    <name type="synonym">Chaetodacus latifrons</name>
    <dbReference type="NCBI Taxonomy" id="174628"/>
    <lineage>
        <taxon>Eukaryota</taxon>
        <taxon>Metazoa</taxon>
        <taxon>Ecdysozoa</taxon>
        <taxon>Arthropoda</taxon>
        <taxon>Hexapoda</taxon>
        <taxon>Insecta</taxon>
        <taxon>Pterygota</taxon>
        <taxon>Neoptera</taxon>
        <taxon>Endopterygota</taxon>
        <taxon>Diptera</taxon>
        <taxon>Brachycera</taxon>
        <taxon>Muscomorpha</taxon>
        <taxon>Tephritoidea</taxon>
        <taxon>Tephritidae</taxon>
        <taxon>Bactrocera</taxon>
        <taxon>Bactrocera</taxon>
    </lineage>
</organism>
<dbReference type="EMBL" id="GDHF01019068">
    <property type="protein sequence ID" value="JAI33246.1"/>
    <property type="molecule type" value="Transcribed_RNA"/>
</dbReference>
<dbReference type="AlphaFoldDB" id="A0A0K8V337"/>
<feature type="non-terminal residue" evidence="1">
    <location>
        <position position="1"/>
    </location>
</feature>
<name>A0A0K8V337_BACLA</name>